<accession>A0A5D4KAM7</accession>
<dbReference type="PROSITE" id="PS51257">
    <property type="entry name" value="PROKAR_LIPOPROTEIN"/>
    <property type="match status" value="1"/>
</dbReference>
<reference evidence="1 2" key="1">
    <citation type="submission" date="2019-08" db="EMBL/GenBank/DDBJ databases">
        <title>Bacillus genomes from the desert of Cuatro Cienegas, Coahuila.</title>
        <authorList>
            <person name="Olmedo-Alvarez G."/>
        </authorList>
    </citation>
    <scope>NUCLEOTIDE SEQUENCE [LARGE SCALE GENOMIC DNA]</scope>
    <source>
        <strain evidence="1 2">CH40_1T</strain>
    </source>
</reference>
<dbReference type="Pfam" id="PF14275">
    <property type="entry name" value="DUF4362"/>
    <property type="match status" value="1"/>
</dbReference>
<sequence>MRKFYFTFILLFLLSGCGEYSPSKHDVVNTHGNIENLRLLENFIEDVSMDRDSEVRVVNYTDEGDPIIHYLNYFNDELTSKKDTREDEFGDQLVMEAVCESIEKIDQNNRTVYQLHGCNGKAEVIHVTIISND</sequence>
<dbReference type="AlphaFoldDB" id="A0A5D4KAM7"/>
<evidence type="ECO:0000313" key="1">
    <source>
        <dbReference type="EMBL" id="TYR74417.1"/>
    </source>
</evidence>
<dbReference type="EMBL" id="VTEH01000012">
    <property type="protein sequence ID" value="TYR74417.1"/>
    <property type="molecule type" value="Genomic_DNA"/>
</dbReference>
<comment type="caution">
    <text evidence="1">The sequence shown here is derived from an EMBL/GenBank/DDBJ whole genome shotgun (WGS) entry which is preliminary data.</text>
</comment>
<evidence type="ECO:0000313" key="2">
    <source>
        <dbReference type="Proteomes" id="UP000323317"/>
    </source>
</evidence>
<proteinExistence type="predicted"/>
<name>A0A5D4KAM7_9BACI</name>
<dbReference type="Proteomes" id="UP000323317">
    <property type="component" value="Unassembled WGS sequence"/>
</dbReference>
<dbReference type="InterPro" id="IPR025372">
    <property type="entry name" value="DUF4362"/>
</dbReference>
<organism evidence="1 2">
    <name type="scientific">Rossellomorea vietnamensis</name>
    <dbReference type="NCBI Taxonomy" id="218284"/>
    <lineage>
        <taxon>Bacteria</taxon>
        <taxon>Bacillati</taxon>
        <taxon>Bacillota</taxon>
        <taxon>Bacilli</taxon>
        <taxon>Bacillales</taxon>
        <taxon>Bacillaceae</taxon>
        <taxon>Rossellomorea</taxon>
    </lineage>
</organism>
<protein>
    <submittedName>
        <fullName evidence="1">DUF4362 domain-containing protein</fullName>
    </submittedName>
</protein>
<gene>
    <name evidence="1" type="ORF">FZC79_15120</name>
</gene>